<gene>
    <name evidence="3" type="ORF">GRI91_06550</name>
</gene>
<dbReference type="Proteomes" id="UP000438476">
    <property type="component" value="Unassembled WGS sequence"/>
</dbReference>
<proteinExistence type="predicted"/>
<comment type="caution">
    <text evidence="3">The sequence shown here is derived from an EMBL/GenBank/DDBJ whole genome shotgun (WGS) entry which is preliminary data.</text>
</comment>
<dbReference type="AlphaFoldDB" id="A0A6I4T3Q5"/>
<feature type="compositionally biased region" description="Pro residues" evidence="1">
    <location>
        <begin position="81"/>
        <end position="100"/>
    </location>
</feature>
<evidence type="ECO:0000313" key="3">
    <source>
        <dbReference type="EMBL" id="MXO65408.1"/>
    </source>
</evidence>
<feature type="transmembrane region" description="Helical" evidence="2">
    <location>
        <begin position="20"/>
        <end position="42"/>
    </location>
</feature>
<keyword evidence="2" id="KW-1133">Transmembrane helix</keyword>
<feature type="compositionally biased region" description="Pro residues" evidence="1">
    <location>
        <begin position="132"/>
        <end position="149"/>
    </location>
</feature>
<protein>
    <submittedName>
        <fullName evidence="3">Uncharacterized protein</fullName>
    </submittedName>
</protein>
<organism evidence="3 4">
    <name type="scientific">Altericroceibacterium endophyticum</name>
    <dbReference type="NCBI Taxonomy" id="1808508"/>
    <lineage>
        <taxon>Bacteria</taxon>
        <taxon>Pseudomonadati</taxon>
        <taxon>Pseudomonadota</taxon>
        <taxon>Alphaproteobacteria</taxon>
        <taxon>Sphingomonadales</taxon>
        <taxon>Erythrobacteraceae</taxon>
        <taxon>Altericroceibacterium</taxon>
    </lineage>
</organism>
<evidence type="ECO:0000256" key="2">
    <source>
        <dbReference type="SAM" id="Phobius"/>
    </source>
</evidence>
<keyword evidence="2" id="KW-0472">Membrane</keyword>
<feature type="region of interest" description="Disordered" evidence="1">
    <location>
        <begin position="125"/>
        <end position="170"/>
    </location>
</feature>
<evidence type="ECO:0000256" key="1">
    <source>
        <dbReference type="SAM" id="MobiDB-lite"/>
    </source>
</evidence>
<dbReference type="OrthoDB" id="7410762at2"/>
<evidence type="ECO:0000313" key="4">
    <source>
        <dbReference type="Proteomes" id="UP000438476"/>
    </source>
</evidence>
<feature type="region of interest" description="Disordered" evidence="1">
    <location>
        <begin position="65"/>
        <end position="107"/>
    </location>
</feature>
<dbReference type="EMBL" id="WTYT01000002">
    <property type="protein sequence ID" value="MXO65408.1"/>
    <property type="molecule type" value="Genomic_DNA"/>
</dbReference>
<reference evidence="3 4" key="1">
    <citation type="submission" date="2019-12" db="EMBL/GenBank/DDBJ databases">
        <title>Genomic-based taxomic classification of the family Erythrobacteraceae.</title>
        <authorList>
            <person name="Xu L."/>
        </authorList>
    </citation>
    <scope>NUCLEOTIDE SEQUENCE [LARGE SCALE GENOMIC DNA]</scope>
    <source>
        <strain evidence="3 4">LMG 29518</strain>
    </source>
</reference>
<keyword evidence="4" id="KW-1185">Reference proteome</keyword>
<keyword evidence="2" id="KW-0812">Transmembrane</keyword>
<name>A0A6I4T3Q5_9SPHN</name>
<accession>A0A6I4T3Q5</accession>
<dbReference type="RefSeq" id="WP_160735804.1">
    <property type="nucleotide sequence ID" value="NZ_WTYT01000002.1"/>
</dbReference>
<sequence length="263" mass="28385">MSHYRLISAFPWLERLTEKYGQRAVGVTMAILLEIAMLALLLTLQAGEKKPEFVSSTVATFDVQEPANDSASEDEAAPDAAPQPPDPRPQPDTPQQPQPDTPVETQAEPMPERAALIPLSPQNMAKADITPRPAPKAPPKPSSGPPAYGPPDTGFPGDSEQVGTAPNGEPLYAASWYREPRDGELSGYLSTAQGPGWGLIACKTAPNYRVEDCVELGESPKGSNIARAVLAAAWQFKVRPPRVGGRPQIGSWVRIRIDYSTRR</sequence>